<organism evidence="15 16">
    <name type="scientific">Orchesella dallaii</name>
    <dbReference type="NCBI Taxonomy" id="48710"/>
    <lineage>
        <taxon>Eukaryota</taxon>
        <taxon>Metazoa</taxon>
        <taxon>Ecdysozoa</taxon>
        <taxon>Arthropoda</taxon>
        <taxon>Hexapoda</taxon>
        <taxon>Collembola</taxon>
        <taxon>Entomobryomorpha</taxon>
        <taxon>Entomobryoidea</taxon>
        <taxon>Orchesellidae</taxon>
        <taxon>Orchesellinae</taxon>
        <taxon>Orchesella</taxon>
    </lineage>
</organism>
<evidence type="ECO:0000313" key="15">
    <source>
        <dbReference type="EMBL" id="CAL8128359.1"/>
    </source>
</evidence>
<keyword evidence="11 12" id="KW-0275">Fatty acid biosynthesis</keyword>
<evidence type="ECO:0000256" key="13">
    <source>
        <dbReference type="SAM" id="Phobius"/>
    </source>
</evidence>
<accession>A0ABP1RHD5</accession>
<evidence type="ECO:0000256" key="9">
    <source>
        <dbReference type="ARBA" id="ARBA00023098"/>
    </source>
</evidence>
<evidence type="ECO:0000256" key="12">
    <source>
        <dbReference type="RuleBase" id="RU000581"/>
    </source>
</evidence>
<dbReference type="Pfam" id="PF00487">
    <property type="entry name" value="FA_desaturase"/>
    <property type="match status" value="1"/>
</dbReference>
<comment type="domain">
    <text evidence="12">The histidine box domains are involved in binding the catalytic metal ions.</text>
</comment>
<dbReference type="Proteomes" id="UP001642540">
    <property type="component" value="Unassembled WGS sequence"/>
</dbReference>
<keyword evidence="3 12" id="KW-0444">Lipid biosynthesis</keyword>
<feature type="transmembrane region" description="Helical" evidence="13">
    <location>
        <begin position="22"/>
        <end position="43"/>
    </location>
</feature>
<dbReference type="EMBL" id="CAXLJM020000075">
    <property type="protein sequence ID" value="CAL8128359.1"/>
    <property type="molecule type" value="Genomic_DNA"/>
</dbReference>
<sequence length="338" mass="39902">MQSIMPEDFLTFERPFGLQQHVFNRIGIGGAHALSLYYNWLWFCDEVPNTVLYEIFFGYVGGFGITIGCHRYWTHKTFKATLPFQILLMICQTIAFQHPIRKWCVDHRIHHKYTDTNKDPHNSKRGFWFSHIGWLLLPKHPDLVEEIKNFDASDLDNNLVVRFQSKWYWPLSLVFFLMLPIITQMLIWPEMTYFQCFASNMRRLTMSNHFTFCVNSVAHIWGDKPYDGGITATQNALVSLLTVGEGWHNYHHTFPWDYRTSEFGWRINMSTIFIDFFALIGWAYDLKTVSPQFIEKRVRSIQLGEKMRSFSDNEFSLQATFEKVNEDTSEELIATLIK</sequence>
<dbReference type="PANTHER" id="PTHR11351">
    <property type="entry name" value="ACYL-COA DESATURASE"/>
    <property type="match status" value="1"/>
</dbReference>
<evidence type="ECO:0000256" key="1">
    <source>
        <dbReference type="ARBA" id="ARBA00004141"/>
    </source>
</evidence>
<feature type="domain" description="Fatty acid desaturase" evidence="14">
    <location>
        <begin position="51"/>
        <end position="255"/>
    </location>
</feature>
<dbReference type="PRINTS" id="PR00075">
    <property type="entry name" value="FACDDSATRASE"/>
</dbReference>
<dbReference type="PANTHER" id="PTHR11351:SF31">
    <property type="entry name" value="DESATURASE 1, ISOFORM A-RELATED"/>
    <property type="match status" value="1"/>
</dbReference>
<evidence type="ECO:0000256" key="4">
    <source>
        <dbReference type="ARBA" id="ARBA00022692"/>
    </source>
</evidence>
<evidence type="ECO:0000256" key="10">
    <source>
        <dbReference type="ARBA" id="ARBA00023136"/>
    </source>
</evidence>
<keyword evidence="9" id="KW-0443">Lipid metabolism</keyword>
<comment type="similarity">
    <text evidence="2 12">Belongs to the fatty acid desaturase type 1 family.</text>
</comment>
<keyword evidence="6 13" id="KW-1133">Transmembrane helix</keyword>
<evidence type="ECO:0000256" key="5">
    <source>
        <dbReference type="ARBA" id="ARBA00022832"/>
    </source>
</evidence>
<feature type="transmembrane region" description="Helical" evidence="13">
    <location>
        <begin position="167"/>
        <end position="187"/>
    </location>
</feature>
<evidence type="ECO:0000256" key="6">
    <source>
        <dbReference type="ARBA" id="ARBA00022989"/>
    </source>
</evidence>
<comment type="caution">
    <text evidence="15">The sequence shown here is derived from an EMBL/GenBank/DDBJ whole genome shotgun (WGS) entry which is preliminary data.</text>
</comment>
<gene>
    <name evidence="15" type="ORF">ODALV1_LOCUS22199</name>
</gene>
<evidence type="ECO:0000313" key="16">
    <source>
        <dbReference type="Proteomes" id="UP001642540"/>
    </source>
</evidence>
<keyword evidence="16" id="KW-1185">Reference proteome</keyword>
<dbReference type="InterPro" id="IPR015876">
    <property type="entry name" value="Acyl-CoA_DS"/>
</dbReference>
<dbReference type="InterPro" id="IPR005804">
    <property type="entry name" value="FA_desaturase_dom"/>
</dbReference>
<evidence type="ECO:0000256" key="11">
    <source>
        <dbReference type="ARBA" id="ARBA00023160"/>
    </source>
</evidence>
<keyword evidence="7 12" id="KW-0560">Oxidoreductase</keyword>
<keyword evidence="8" id="KW-0408">Iron</keyword>
<evidence type="ECO:0000256" key="7">
    <source>
        <dbReference type="ARBA" id="ARBA00023002"/>
    </source>
</evidence>
<comment type="subcellular location">
    <subcellularLocation>
        <location evidence="1">Membrane</location>
        <topology evidence="1">Multi-pass membrane protein</topology>
    </subcellularLocation>
</comment>
<proteinExistence type="inferred from homology"/>
<keyword evidence="5" id="KW-0276">Fatty acid metabolism</keyword>
<evidence type="ECO:0000259" key="14">
    <source>
        <dbReference type="Pfam" id="PF00487"/>
    </source>
</evidence>
<evidence type="ECO:0000256" key="2">
    <source>
        <dbReference type="ARBA" id="ARBA00009295"/>
    </source>
</evidence>
<protein>
    <recommendedName>
        <fullName evidence="14">Fatty acid desaturase domain-containing protein</fullName>
    </recommendedName>
</protein>
<comment type="cofactor">
    <cofactor evidence="12">
        <name>Fe(2+)</name>
        <dbReference type="ChEBI" id="CHEBI:29033"/>
    </cofactor>
</comment>
<keyword evidence="10 13" id="KW-0472">Membrane</keyword>
<keyword evidence="4 12" id="KW-0812">Transmembrane</keyword>
<dbReference type="CDD" id="cd03505">
    <property type="entry name" value="Delta9-FADS-like"/>
    <property type="match status" value="1"/>
</dbReference>
<reference evidence="15 16" key="1">
    <citation type="submission" date="2024-08" db="EMBL/GenBank/DDBJ databases">
        <authorList>
            <person name="Cucini C."/>
            <person name="Frati F."/>
        </authorList>
    </citation>
    <scope>NUCLEOTIDE SEQUENCE [LARGE SCALE GENOMIC DNA]</scope>
</reference>
<feature type="transmembrane region" description="Helical" evidence="13">
    <location>
        <begin position="55"/>
        <end position="73"/>
    </location>
</feature>
<name>A0ABP1RHD5_9HEXA</name>
<evidence type="ECO:0000256" key="8">
    <source>
        <dbReference type="ARBA" id="ARBA00023004"/>
    </source>
</evidence>
<evidence type="ECO:0000256" key="3">
    <source>
        <dbReference type="ARBA" id="ARBA00022516"/>
    </source>
</evidence>